<dbReference type="RefSeq" id="WP_336434532.1">
    <property type="nucleotide sequence ID" value="NZ_JBAWKS010000001.1"/>
</dbReference>
<feature type="chain" id="PRO_5046709432" description="PpiC domain-containing protein" evidence="1">
    <location>
        <begin position="18"/>
        <end position="364"/>
    </location>
</feature>
<dbReference type="Proteomes" id="UP001382455">
    <property type="component" value="Unassembled WGS sequence"/>
</dbReference>
<proteinExistence type="predicted"/>
<keyword evidence="1" id="KW-0732">Signal</keyword>
<gene>
    <name evidence="2" type="ORF">WAE96_02805</name>
</gene>
<accession>A0ABU8EQW1</accession>
<evidence type="ECO:0000313" key="2">
    <source>
        <dbReference type="EMBL" id="MEI4548636.1"/>
    </source>
</evidence>
<keyword evidence="3" id="KW-1185">Reference proteome</keyword>
<dbReference type="EMBL" id="JBAWKS010000001">
    <property type="protein sequence ID" value="MEI4548636.1"/>
    <property type="molecule type" value="Genomic_DNA"/>
</dbReference>
<reference evidence="2 3" key="1">
    <citation type="submission" date="2023-12" db="EMBL/GenBank/DDBJ databases">
        <title>Friends and Foes: Symbiotic and Algicidal bacterial influence on Karenia brevis blooms.</title>
        <authorList>
            <person name="Fei C."/>
            <person name="Mohamed A.R."/>
            <person name="Booker A."/>
            <person name="Arshad M."/>
            <person name="Klass S."/>
            <person name="Ahn S."/>
            <person name="Gilbert P.M."/>
            <person name="Heil C.A."/>
            <person name="Martinez J.M."/>
            <person name="Amin S.A."/>
        </authorList>
    </citation>
    <scope>NUCLEOTIDE SEQUENCE [LARGE SCALE GENOMIC DNA]</scope>
    <source>
        <strain evidence="2 3">CE15</strain>
    </source>
</reference>
<protein>
    <recommendedName>
        <fullName evidence="4">PpiC domain-containing protein</fullName>
    </recommendedName>
</protein>
<name>A0ABU8EQW1_9GAMM</name>
<organism evidence="2 3">
    <name type="scientific">Pseudoalteromonas spongiae</name>
    <dbReference type="NCBI Taxonomy" id="298657"/>
    <lineage>
        <taxon>Bacteria</taxon>
        <taxon>Pseudomonadati</taxon>
        <taxon>Pseudomonadota</taxon>
        <taxon>Gammaproteobacteria</taxon>
        <taxon>Alteromonadales</taxon>
        <taxon>Pseudoalteromonadaceae</taxon>
        <taxon>Pseudoalteromonas</taxon>
    </lineage>
</organism>
<comment type="caution">
    <text evidence="2">The sequence shown here is derived from an EMBL/GenBank/DDBJ whole genome shotgun (WGS) entry which is preliminary data.</text>
</comment>
<evidence type="ECO:0000313" key="3">
    <source>
        <dbReference type="Proteomes" id="UP001382455"/>
    </source>
</evidence>
<evidence type="ECO:0000256" key="1">
    <source>
        <dbReference type="SAM" id="SignalP"/>
    </source>
</evidence>
<sequence>MKFLVLLSTLLACFAHANVQFNNEEIAFMKQFYVKQGEHLTLSQTEQRLETLYFHLALAKQKVPTLLDRVASVGFSTNYHKKRYMISLLDNGHAKVSAPNITLSSAELKQLLGNYPHNGKATTQLLARLTQPLTTSYTLADAYNDASMQARFNLHQGDVKQLTKLVKVETQYQTIKQHHQNPNIRWPVLESLSTSQAITPALLNYLGVKASMHNESPYLDSLKQQISASEIAKYYQQNKQQFRYSSEVTAASLIYSSQEAAQNAYKNNALPRQLNSKKVVIKRNSLNNNFVNQAAFNLSTKQGPTLLRTPKNQWVIIQVFDKKYDYYLESSETVVYQAKTALATTLAKKQYANAKNQWLKGGQL</sequence>
<feature type="signal peptide" evidence="1">
    <location>
        <begin position="1"/>
        <end position="17"/>
    </location>
</feature>
<evidence type="ECO:0008006" key="4">
    <source>
        <dbReference type="Google" id="ProtNLM"/>
    </source>
</evidence>